<dbReference type="InterPro" id="IPR041698">
    <property type="entry name" value="Methyltransf_25"/>
</dbReference>
<dbReference type="CDD" id="cd02440">
    <property type="entry name" value="AdoMet_MTases"/>
    <property type="match status" value="1"/>
</dbReference>
<organism evidence="2 3">
    <name type="scientific">Mycolicibacter heraklionensis</name>
    <dbReference type="NCBI Taxonomy" id="512402"/>
    <lineage>
        <taxon>Bacteria</taxon>
        <taxon>Bacillati</taxon>
        <taxon>Actinomycetota</taxon>
        <taxon>Actinomycetes</taxon>
        <taxon>Mycobacteriales</taxon>
        <taxon>Mycobacteriaceae</taxon>
        <taxon>Mycolicibacter</taxon>
    </lineage>
</organism>
<dbReference type="KEGG" id="mher:K3U94_10810"/>
<keyword evidence="2" id="KW-0808">Transferase</keyword>
<evidence type="ECO:0000259" key="1">
    <source>
        <dbReference type="Pfam" id="PF13649"/>
    </source>
</evidence>
<evidence type="ECO:0000313" key="2">
    <source>
        <dbReference type="EMBL" id="QZA09663.1"/>
    </source>
</evidence>
<accession>A0A9X7ZJN0</accession>
<dbReference type="GO" id="GO:0032259">
    <property type="term" value="P:methylation"/>
    <property type="evidence" value="ECO:0007669"/>
    <property type="project" value="UniProtKB-KW"/>
</dbReference>
<dbReference type="Proteomes" id="UP000825008">
    <property type="component" value="Chromosome"/>
</dbReference>
<name>A0A9X7ZJN0_9MYCO</name>
<evidence type="ECO:0000313" key="3">
    <source>
        <dbReference type="Proteomes" id="UP000825008"/>
    </source>
</evidence>
<dbReference type="Gene3D" id="3.40.50.150">
    <property type="entry name" value="Vaccinia Virus protein VP39"/>
    <property type="match status" value="1"/>
</dbReference>
<proteinExistence type="predicted"/>
<dbReference type="InterPro" id="IPR029063">
    <property type="entry name" value="SAM-dependent_MTases_sf"/>
</dbReference>
<gene>
    <name evidence="2" type="ORF">K3U94_10810</name>
</gene>
<dbReference type="SUPFAM" id="SSF53335">
    <property type="entry name" value="S-adenosyl-L-methionine-dependent methyltransferases"/>
    <property type="match status" value="1"/>
</dbReference>
<dbReference type="EMBL" id="CP080997">
    <property type="protein sequence ID" value="QZA09663.1"/>
    <property type="molecule type" value="Genomic_DNA"/>
</dbReference>
<dbReference type="Pfam" id="PF13649">
    <property type="entry name" value="Methyltransf_25"/>
    <property type="match status" value="1"/>
</dbReference>
<dbReference type="GO" id="GO:0008168">
    <property type="term" value="F:methyltransferase activity"/>
    <property type="evidence" value="ECO:0007669"/>
    <property type="project" value="UniProtKB-KW"/>
</dbReference>
<protein>
    <submittedName>
        <fullName evidence="2">Class I SAM-dependent methyltransferase</fullName>
    </submittedName>
</protein>
<reference evidence="2" key="1">
    <citation type="submission" date="2021-08" db="EMBL/GenBank/DDBJ databases">
        <title>Whole genome sequencing of non-tuberculosis mycobacteria type-strains.</title>
        <authorList>
            <person name="Igarashi Y."/>
            <person name="Osugi A."/>
            <person name="Mitarai S."/>
        </authorList>
    </citation>
    <scope>NUCLEOTIDE SEQUENCE</scope>
    <source>
        <strain evidence="2">JCM 30995</strain>
    </source>
</reference>
<dbReference type="AlphaFoldDB" id="A0A9X7ZJN0"/>
<feature type="domain" description="Methyltransferase" evidence="1">
    <location>
        <begin position="44"/>
        <end position="114"/>
    </location>
</feature>
<keyword evidence="2" id="KW-0489">Methyltransferase</keyword>
<dbReference type="RefSeq" id="WP_220696471.1">
    <property type="nucleotide sequence ID" value="NZ_CP080997.1"/>
</dbReference>
<sequence length="196" mass="20544">MSVEDRTRWDAKYAGRSVPAPDTVGPAAVFAPFVDAFPAAGYALDIACGQGAAAVWLAQRGLQVSGFDVSPVAIEQARGLAQRSGVGDRCRFDVVDLDDGLPGGPPADVVYCARFRDRRLDAPMVQRLAPGGLLAVTALSQVGATPGRFRAAPGELRTVFAGLEVIAEGEADGMAWLLGRRRRKATAPSAHEDGRG</sequence>